<organism evidence="3 4">
    <name type="scientific">Aspergillus steynii IBT 23096</name>
    <dbReference type="NCBI Taxonomy" id="1392250"/>
    <lineage>
        <taxon>Eukaryota</taxon>
        <taxon>Fungi</taxon>
        <taxon>Dikarya</taxon>
        <taxon>Ascomycota</taxon>
        <taxon>Pezizomycotina</taxon>
        <taxon>Eurotiomycetes</taxon>
        <taxon>Eurotiomycetidae</taxon>
        <taxon>Eurotiales</taxon>
        <taxon>Aspergillaceae</taxon>
        <taxon>Aspergillus</taxon>
        <taxon>Aspergillus subgen. Circumdati</taxon>
    </lineage>
</organism>
<feature type="region of interest" description="Disordered" evidence="2">
    <location>
        <begin position="43"/>
        <end position="144"/>
    </location>
</feature>
<evidence type="ECO:0000313" key="4">
    <source>
        <dbReference type="Proteomes" id="UP000234275"/>
    </source>
</evidence>
<comment type="caution">
    <text evidence="3">The sequence shown here is derived from an EMBL/GenBank/DDBJ whole genome shotgun (WGS) entry which is preliminary data.</text>
</comment>
<evidence type="ECO:0000313" key="3">
    <source>
        <dbReference type="EMBL" id="PLB43993.1"/>
    </source>
</evidence>
<proteinExistence type="predicted"/>
<gene>
    <name evidence="3" type="ORF">P170DRAFT_67067</name>
</gene>
<dbReference type="VEuPathDB" id="FungiDB:P170DRAFT_67067"/>
<accession>A0A2I2FTM6</accession>
<feature type="region of interest" description="Disordered" evidence="2">
    <location>
        <begin position="497"/>
        <end position="653"/>
    </location>
</feature>
<dbReference type="RefSeq" id="XP_024699295.1">
    <property type="nucleotide sequence ID" value="XM_024855331.1"/>
</dbReference>
<reference evidence="3 4" key="1">
    <citation type="submission" date="2016-12" db="EMBL/GenBank/DDBJ databases">
        <title>The genomes of Aspergillus section Nigri reveals drivers in fungal speciation.</title>
        <authorList>
            <consortium name="DOE Joint Genome Institute"/>
            <person name="Vesth T.C."/>
            <person name="Nybo J."/>
            <person name="Theobald S."/>
            <person name="Brandl J."/>
            <person name="Frisvad J.C."/>
            <person name="Nielsen K.F."/>
            <person name="Lyhne E.K."/>
            <person name="Kogle M.E."/>
            <person name="Kuo A."/>
            <person name="Riley R."/>
            <person name="Clum A."/>
            <person name="Nolan M."/>
            <person name="Lipzen A."/>
            <person name="Salamov A."/>
            <person name="Henrissat B."/>
            <person name="Wiebenga A."/>
            <person name="De Vries R.P."/>
            <person name="Grigoriev I.V."/>
            <person name="Mortensen U.H."/>
            <person name="Andersen M.R."/>
            <person name="Baker S.E."/>
        </authorList>
    </citation>
    <scope>NUCLEOTIDE SEQUENCE [LARGE SCALE GENOMIC DNA]</scope>
    <source>
        <strain evidence="3 4">IBT 23096</strain>
    </source>
</reference>
<dbReference type="Proteomes" id="UP000234275">
    <property type="component" value="Unassembled WGS sequence"/>
</dbReference>
<feature type="region of interest" description="Disordered" evidence="2">
    <location>
        <begin position="236"/>
        <end position="256"/>
    </location>
</feature>
<keyword evidence="4" id="KW-1185">Reference proteome</keyword>
<dbReference type="GeneID" id="36563037"/>
<evidence type="ECO:0000256" key="1">
    <source>
        <dbReference type="SAM" id="Coils"/>
    </source>
</evidence>
<name>A0A2I2FTM6_9EURO</name>
<dbReference type="AlphaFoldDB" id="A0A2I2FTM6"/>
<evidence type="ECO:0000256" key="2">
    <source>
        <dbReference type="SAM" id="MobiDB-lite"/>
    </source>
</evidence>
<keyword evidence="1" id="KW-0175">Coiled coil</keyword>
<dbReference type="EMBL" id="MSFO01000010">
    <property type="protein sequence ID" value="PLB43993.1"/>
    <property type="molecule type" value="Genomic_DNA"/>
</dbReference>
<feature type="compositionally biased region" description="Polar residues" evidence="2">
    <location>
        <begin position="104"/>
        <end position="113"/>
    </location>
</feature>
<sequence>MDGSVVEGISTSLQTCPPDTQAFMALGDLPNSPSISHLHVNDLGLTPPPGSPLQQPTDVLRNFPQGEKHESSDGTPMRTTDGLAMQDGLDPSTGIGHDGLGQKQGHTLSSWGTEGSGHANQHVEKQSTASDMPMSTADESTTSKQEILPETDHNAIDANKAFFFDQVFDSEAVFRELDAVFASRKRSGEDAFPGEFDFWTQPVKKRSVDPTTNELCTTPDETPSLSSADSIARLEQGDSFPHTPAGTDPAKSPDQLFNSLDTLFEDPDFDMPLETPDSFPFDMEPTSFFDQPPDQEQLAPNPVSCPNTGEQVPEPAENMDVAPGPGPAQPCLSDITKERFSLDSQDVIASTSREALQRIYQEPEYTSPYPAYGGPLGYFPSAPSVHVRCIEVGDDRTNYRVSCLKHKVQHLTCERNKYRNAWHEWSTLDQKTGKTKEQMLREENATLKRVSSQHQNRAEQYKKEIIEWKNKMRELGMTYNNLLYEIHVQRQMPAVTPIPAGYKPPTARGPPPAAVTPSASGPRLVPHGAPAPDASAARGHQQQPQQPCATATLASRPANRESRPQPVTIDLTEDTTEQSPAPAPEPSPEEKRQRIEMLQSLRNKKYGWLNETESTGYSGARRPDGVAPVSISHRDQPNGEAAGQGNSGDTDDELARAMEEELAQA</sequence>
<feature type="coiled-coil region" evidence="1">
    <location>
        <begin position="444"/>
        <end position="478"/>
    </location>
</feature>
<dbReference type="OrthoDB" id="4366200at2759"/>
<protein>
    <submittedName>
        <fullName evidence="3">Uncharacterized protein</fullName>
    </submittedName>
</protein>